<name>A0A2U2DFM8_9HYPH</name>
<feature type="region of interest" description="Disordered" evidence="1">
    <location>
        <begin position="705"/>
        <end position="771"/>
    </location>
</feature>
<evidence type="ECO:0000313" key="3">
    <source>
        <dbReference type="EMBL" id="PWE52126.1"/>
    </source>
</evidence>
<dbReference type="RefSeq" id="WP_109462408.1">
    <property type="nucleotide sequence ID" value="NZ_QFBC01000035.1"/>
</dbReference>
<sequence>MGMDRFDPTKLVEGVITQENIPVTPPNGTCDHVFDMRADDIYHIFNSERTVFTAYKVEEWVDLGKAGDDMLVRLKSPKNALVMHLTNWQIACLEKAGRIMPVGAAATEGRGGGTPGYGMSIKGARLEKAERMLIYLDEVFKAFGEYCKGGRSRKVMERAVQELAAKRGEKPPSMTSLYEKLARLRKDRNFDRTAAVADRPRRGNQTPRKPNRAEHAVREAVEETVFVGGDWNGVKALLWGWSQPGGKYADMPNLVTRIGEVDPVFSDTTIQRRLAQVDRFTRHSLTYGDESAELAFADRITQLRPAHLLDIVDVDHSTLNINVFGEGVSFGRPDLVLFRDRFSGIILGWAISFGPPSYETFLEGLLHAMSPKDPDSLPPDVTYRWYGRPFRLGVDNAKHLIGMDIHNAARQLGMQTVKYRPGHPWEKGAEEHMFRVLGVSLVERLPGSTTLSPDERKKFDDDRLKALPHIDIAELNGFLAFYFAKIYNCAPHQGLGPVLRMSAVPDELWASGIANIPRRPIQDPSILVRLAGQTRDVGISDHGMIRWDNLEYQSAAANVLKLSARHKRGEGKFHGTKYAATRDPADLSKIWIEIPWEKGRFIEVPISGAYASYATGLRAYQHKRIMEHHRAKTNEAANAPALMAAKAELMQKIVDIHAKRQKHGTAIKLAQFMTRQATRIERSRPVVVEDGVITQRLDLARPAKANRLEPRSPMAKARMPAPSAAESEGVDEDGVFVDAVSDVPTPPELEPQRAGTSSIADIAARNEEWED</sequence>
<evidence type="ECO:0000259" key="2">
    <source>
        <dbReference type="PROSITE" id="PS50994"/>
    </source>
</evidence>
<dbReference type="GO" id="GO:0003676">
    <property type="term" value="F:nucleic acid binding"/>
    <property type="evidence" value="ECO:0007669"/>
    <property type="project" value="InterPro"/>
</dbReference>
<proteinExistence type="predicted"/>
<evidence type="ECO:0000313" key="4">
    <source>
        <dbReference type="Proteomes" id="UP000245252"/>
    </source>
</evidence>
<protein>
    <recommendedName>
        <fullName evidence="2">Integrase catalytic domain-containing protein</fullName>
    </recommendedName>
</protein>
<dbReference type="PROSITE" id="PS50994">
    <property type="entry name" value="INTEGRASE"/>
    <property type="match status" value="1"/>
</dbReference>
<evidence type="ECO:0000256" key="1">
    <source>
        <dbReference type="SAM" id="MobiDB-lite"/>
    </source>
</evidence>
<organism evidence="3 4">
    <name type="scientific">Metarhizobium album</name>
    <dbReference type="NCBI Taxonomy" id="2182425"/>
    <lineage>
        <taxon>Bacteria</taxon>
        <taxon>Pseudomonadati</taxon>
        <taxon>Pseudomonadota</taxon>
        <taxon>Alphaproteobacteria</taxon>
        <taxon>Hyphomicrobiales</taxon>
        <taxon>Rhizobiaceae</taxon>
        <taxon>Metarhizobium</taxon>
    </lineage>
</organism>
<accession>A0A2U2DFM8</accession>
<comment type="caution">
    <text evidence="3">The sequence shown here is derived from an EMBL/GenBank/DDBJ whole genome shotgun (WGS) entry which is preliminary data.</text>
</comment>
<dbReference type="GO" id="GO:0015074">
    <property type="term" value="P:DNA integration"/>
    <property type="evidence" value="ECO:0007669"/>
    <property type="project" value="InterPro"/>
</dbReference>
<reference evidence="3 4" key="1">
    <citation type="submission" date="2018-05" db="EMBL/GenBank/DDBJ databases">
        <title>The draft genome of strain NS-104.</title>
        <authorList>
            <person name="Hang P."/>
            <person name="Jiang J."/>
        </authorList>
    </citation>
    <scope>NUCLEOTIDE SEQUENCE [LARGE SCALE GENOMIC DNA]</scope>
    <source>
        <strain evidence="3 4">NS-104</strain>
    </source>
</reference>
<dbReference type="OrthoDB" id="5287589at2"/>
<feature type="domain" description="Integrase catalytic" evidence="2">
    <location>
        <begin position="301"/>
        <end position="513"/>
    </location>
</feature>
<feature type="region of interest" description="Disordered" evidence="1">
    <location>
        <begin position="192"/>
        <end position="216"/>
    </location>
</feature>
<dbReference type="EMBL" id="QFBC01000035">
    <property type="protein sequence ID" value="PWE52126.1"/>
    <property type="molecule type" value="Genomic_DNA"/>
</dbReference>
<gene>
    <name evidence="3" type="ORF">DEM27_32715</name>
</gene>
<dbReference type="Proteomes" id="UP000245252">
    <property type="component" value="Unassembled WGS sequence"/>
</dbReference>
<dbReference type="InterPro" id="IPR012337">
    <property type="entry name" value="RNaseH-like_sf"/>
</dbReference>
<keyword evidence="4" id="KW-1185">Reference proteome</keyword>
<dbReference type="AlphaFoldDB" id="A0A2U2DFM8"/>
<dbReference type="InterPro" id="IPR001584">
    <property type="entry name" value="Integrase_cat-core"/>
</dbReference>
<dbReference type="InterPro" id="IPR036397">
    <property type="entry name" value="RNaseH_sf"/>
</dbReference>
<dbReference type="SUPFAM" id="SSF53098">
    <property type="entry name" value="Ribonuclease H-like"/>
    <property type="match status" value="1"/>
</dbReference>
<dbReference type="Gene3D" id="3.30.420.10">
    <property type="entry name" value="Ribonuclease H-like superfamily/Ribonuclease H"/>
    <property type="match status" value="1"/>
</dbReference>